<dbReference type="InterPro" id="IPR019734">
    <property type="entry name" value="TPR_rpt"/>
</dbReference>
<keyword evidence="4" id="KW-1185">Reference proteome</keyword>
<dbReference type="Pfam" id="PF18935">
    <property type="entry name" value="DUF5683"/>
    <property type="match status" value="1"/>
</dbReference>
<dbReference type="OrthoDB" id="5491410at2"/>
<dbReference type="Proteomes" id="UP000184171">
    <property type="component" value="Unassembled WGS sequence"/>
</dbReference>
<dbReference type="EMBL" id="FQZT01000020">
    <property type="protein sequence ID" value="SHJ85846.1"/>
    <property type="molecule type" value="Genomic_DNA"/>
</dbReference>
<dbReference type="SUPFAM" id="SSF48452">
    <property type="entry name" value="TPR-like"/>
    <property type="match status" value="1"/>
</dbReference>
<dbReference type="RefSeq" id="WP_072909897.1">
    <property type="nucleotide sequence ID" value="NZ_FQZT01000020.1"/>
</dbReference>
<dbReference type="InterPro" id="IPR011990">
    <property type="entry name" value="TPR-like_helical_dom_sf"/>
</dbReference>
<dbReference type="Gene3D" id="1.25.40.10">
    <property type="entry name" value="Tetratricopeptide repeat domain"/>
    <property type="match status" value="1"/>
</dbReference>
<evidence type="ECO:0000313" key="4">
    <source>
        <dbReference type="Proteomes" id="UP000184171"/>
    </source>
</evidence>
<keyword evidence="1" id="KW-0732">Signal</keyword>
<gene>
    <name evidence="3" type="ORF">SAMN02745165_03371</name>
</gene>
<dbReference type="Pfam" id="PF13174">
    <property type="entry name" value="TPR_6"/>
    <property type="match status" value="1"/>
</dbReference>
<protein>
    <recommendedName>
        <fullName evidence="2">DUF5683 domain-containing protein</fullName>
    </recommendedName>
</protein>
<feature type="signal peptide" evidence="1">
    <location>
        <begin position="1"/>
        <end position="19"/>
    </location>
</feature>
<sequence length="289" mass="32722">MPVLLAFLLLIFAPLTLCAEPPDMYSFAASLAEEGDHYRAITEYKRFLHYHPQDTRAARAQLAIAQSLYAGERWSQGDAAAEKVWQRYPESDAATQARRLYADSAFDRADYPLAQQRYQELKETSAQDAELANFQIGRSLLEERKLEAAEQSFSQLPQTQQKELAQFMLGYRALPRKSPHLAGTLSAILPGAGQLYTERPKQAAVAFALNAAFIYGAIEAWNNENYSVAGILSLFEIGWYGGNIYNAMNNAHKINREREDEFKQQLQQRAGLSLGFRDSTPWLQARFHF</sequence>
<dbReference type="STRING" id="1122189.SAMN02745165_03371"/>
<dbReference type="AlphaFoldDB" id="A0A1M6MR22"/>
<evidence type="ECO:0000313" key="3">
    <source>
        <dbReference type="EMBL" id="SHJ85846.1"/>
    </source>
</evidence>
<dbReference type="InterPro" id="IPR043738">
    <property type="entry name" value="DUF5683"/>
</dbReference>
<proteinExistence type="predicted"/>
<feature type="domain" description="DUF5683" evidence="2">
    <location>
        <begin position="177"/>
        <end position="266"/>
    </location>
</feature>
<name>A0A1M6MR22_MALRU</name>
<reference evidence="3 4" key="1">
    <citation type="submission" date="2016-11" db="EMBL/GenBank/DDBJ databases">
        <authorList>
            <person name="Jaros S."/>
            <person name="Januszkiewicz K."/>
            <person name="Wedrychowicz H."/>
        </authorList>
    </citation>
    <scope>NUCLEOTIDE SEQUENCE [LARGE SCALE GENOMIC DNA]</scope>
    <source>
        <strain evidence="3 4">DSM 5091</strain>
    </source>
</reference>
<organism evidence="3 4">
    <name type="scientific">Malonomonas rubra DSM 5091</name>
    <dbReference type="NCBI Taxonomy" id="1122189"/>
    <lineage>
        <taxon>Bacteria</taxon>
        <taxon>Pseudomonadati</taxon>
        <taxon>Thermodesulfobacteriota</taxon>
        <taxon>Desulfuromonadia</taxon>
        <taxon>Desulfuromonadales</taxon>
        <taxon>Geopsychrobacteraceae</taxon>
        <taxon>Malonomonas</taxon>
    </lineage>
</organism>
<evidence type="ECO:0000256" key="1">
    <source>
        <dbReference type="SAM" id="SignalP"/>
    </source>
</evidence>
<accession>A0A1M6MR22</accession>
<feature type="chain" id="PRO_5012455041" description="DUF5683 domain-containing protein" evidence="1">
    <location>
        <begin position="20"/>
        <end position="289"/>
    </location>
</feature>
<evidence type="ECO:0000259" key="2">
    <source>
        <dbReference type="Pfam" id="PF18935"/>
    </source>
</evidence>